<sequence length="193" mass="22303">MKVINFEQKNFDDFLENTLKDWKNDSSKILVLGIKEGGVYLAENVFQVLRNSANQVDLKFIKCQRPSTSVKKKNEFRKAFIQTIFKISPVIILDLLRNVEHYFLTKKSIEYNREIILDEIINFNLYDKIVIVDDAVDSGVTLQKVNNYVQSLAVKTTKVKSLAVVITSNNAIVTPDFYLYKDVLIRFPWSLDG</sequence>
<dbReference type="AlphaFoldDB" id="A0A3L9MGA8"/>
<reference evidence="2 3" key="1">
    <citation type="submission" date="2018-10" db="EMBL/GenBank/DDBJ databases">
        <authorList>
            <person name="Chen X."/>
        </authorList>
    </citation>
    <scope>NUCLEOTIDE SEQUENCE [LARGE SCALE GENOMIC DNA]</scope>
    <source>
        <strain evidence="2 3">YIM 102668</strain>
    </source>
</reference>
<dbReference type="Gene3D" id="3.40.50.2020">
    <property type="match status" value="1"/>
</dbReference>
<dbReference type="EMBL" id="RDOJ01000003">
    <property type="protein sequence ID" value="RLZ12027.1"/>
    <property type="molecule type" value="Genomic_DNA"/>
</dbReference>
<organism evidence="2 3">
    <name type="scientific">Faecalibacter macacae</name>
    <dbReference type="NCBI Taxonomy" id="1859289"/>
    <lineage>
        <taxon>Bacteria</taxon>
        <taxon>Pseudomonadati</taxon>
        <taxon>Bacteroidota</taxon>
        <taxon>Flavobacteriia</taxon>
        <taxon>Flavobacteriales</taxon>
        <taxon>Weeksellaceae</taxon>
        <taxon>Faecalibacter</taxon>
    </lineage>
</organism>
<proteinExistence type="predicted"/>
<keyword evidence="3" id="KW-1185">Reference proteome</keyword>
<dbReference type="Pfam" id="PF00156">
    <property type="entry name" value="Pribosyltran"/>
    <property type="match status" value="1"/>
</dbReference>
<dbReference type="InterPro" id="IPR000836">
    <property type="entry name" value="PRTase_dom"/>
</dbReference>
<evidence type="ECO:0000313" key="2">
    <source>
        <dbReference type="EMBL" id="RLZ12027.1"/>
    </source>
</evidence>
<gene>
    <name evidence="2" type="ORF">EAH69_03710</name>
</gene>
<dbReference type="InterPro" id="IPR029057">
    <property type="entry name" value="PRTase-like"/>
</dbReference>
<protein>
    <recommendedName>
        <fullName evidence="1">Phosphoribosyltransferase domain-containing protein</fullName>
    </recommendedName>
</protein>
<evidence type="ECO:0000259" key="1">
    <source>
        <dbReference type="Pfam" id="PF00156"/>
    </source>
</evidence>
<comment type="caution">
    <text evidence="2">The sequence shown here is derived from an EMBL/GenBank/DDBJ whole genome shotgun (WGS) entry which is preliminary data.</text>
</comment>
<dbReference type="SUPFAM" id="SSF53271">
    <property type="entry name" value="PRTase-like"/>
    <property type="match status" value="1"/>
</dbReference>
<dbReference type="OrthoDB" id="7375662at2"/>
<name>A0A3L9MGA8_9FLAO</name>
<dbReference type="RefSeq" id="WP_121933836.1">
    <property type="nucleotide sequence ID" value="NZ_RDOJ01000003.1"/>
</dbReference>
<evidence type="ECO:0000313" key="3">
    <source>
        <dbReference type="Proteomes" id="UP000275348"/>
    </source>
</evidence>
<dbReference type="Proteomes" id="UP000275348">
    <property type="component" value="Unassembled WGS sequence"/>
</dbReference>
<accession>A0A3L9MGA8</accession>
<feature type="domain" description="Phosphoribosyltransferase" evidence="1">
    <location>
        <begin position="20"/>
        <end position="180"/>
    </location>
</feature>